<dbReference type="SUPFAM" id="SSF55073">
    <property type="entry name" value="Nucleotide cyclase"/>
    <property type="match status" value="1"/>
</dbReference>
<keyword evidence="4" id="KW-1185">Reference proteome</keyword>
<dbReference type="PANTHER" id="PTHR33121">
    <property type="entry name" value="CYCLIC DI-GMP PHOSPHODIESTERASE PDEF"/>
    <property type="match status" value="1"/>
</dbReference>
<dbReference type="CDD" id="cd01948">
    <property type="entry name" value="EAL"/>
    <property type="match status" value="1"/>
</dbReference>
<dbReference type="Gene3D" id="3.30.70.270">
    <property type="match status" value="1"/>
</dbReference>
<dbReference type="SUPFAM" id="SSF54631">
    <property type="entry name" value="CBS-domain pair"/>
    <property type="match status" value="1"/>
</dbReference>
<protein>
    <submittedName>
        <fullName evidence="3">EAL domain-containing protein (Putative c-di-GMP-specific phosphodiesterase class I)</fullName>
    </submittedName>
</protein>
<evidence type="ECO:0000259" key="1">
    <source>
        <dbReference type="PROSITE" id="PS50883"/>
    </source>
</evidence>
<evidence type="ECO:0000313" key="4">
    <source>
        <dbReference type="Proteomes" id="UP000256269"/>
    </source>
</evidence>
<dbReference type="Proteomes" id="UP000256269">
    <property type="component" value="Unassembled WGS sequence"/>
</dbReference>
<sequence>MTGLLEDVRFAFQPLFNLHTGGVVAIEALARPASRSVYELLRDAARAGELLETDAALAAAAVRAAAEHNNVVPLHVNVLAATVSKAAEFIGPLLEAMRDTGRAPDTLWLEIGTPFSRLRRENLRAGLDLLRTSGFHVALDGVGDGDVPLALYTELAPEMIKLDRRIVAGLAIDAGKAALVQALAVLAEHNGAQLVAEGVESEEQLAAVRRLGFGMAQGNLLAKAGRRPNVETTISAALTKLPEGELTGPVRRRASGPRVTDFLHPATMLPVTATAEEVRSLLAQGTVGGVVLVDELNRPMFTVDRNRFLLAVTGPYGHALHAKRDAARLADRPYILPSDATGLDLLDLLGQAERQRMNDEVVIVDARDRCLGVVHAADVVRGIAEMKVEQAASLNPLTRLPGSDALAREVDRRIATREIFAVGWLDVDGFKQVNDSAGFAAGDDLIREIGRALADAAAVLPTVQVGHVGGDDFVFVSGLDDLVPLSSGQLDSTHAAGGMAVSMSLATLVCSPGSVTDYREVSRLLAPLKKQAKALRGDSWVLGRPGSDRIDVLRGANTAPQVPPARRGAVSA</sequence>
<dbReference type="InterPro" id="IPR046342">
    <property type="entry name" value="CBS_dom_sf"/>
</dbReference>
<comment type="caution">
    <text evidence="3">The sequence shown here is derived from an EMBL/GenBank/DDBJ whole genome shotgun (WGS) entry which is preliminary data.</text>
</comment>
<feature type="domain" description="GGDEF" evidence="2">
    <location>
        <begin position="418"/>
        <end position="545"/>
    </location>
</feature>
<dbReference type="PANTHER" id="PTHR33121:SF70">
    <property type="entry name" value="SIGNALING PROTEIN YKOW"/>
    <property type="match status" value="1"/>
</dbReference>
<dbReference type="PROSITE" id="PS50883">
    <property type="entry name" value="EAL"/>
    <property type="match status" value="1"/>
</dbReference>
<dbReference type="InterPro" id="IPR043128">
    <property type="entry name" value="Rev_trsase/Diguanyl_cyclase"/>
</dbReference>
<evidence type="ECO:0000259" key="2">
    <source>
        <dbReference type="PROSITE" id="PS50887"/>
    </source>
</evidence>
<dbReference type="RefSeq" id="WP_116180666.1">
    <property type="nucleotide sequence ID" value="NZ_CP144375.1"/>
</dbReference>
<dbReference type="InterPro" id="IPR050706">
    <property type="entry name" value="Cyclic-di-GMP_PDE-like"/>
</dbReference>
<dbReference type="AlphaFoldDB" id="A0A3E0GYC0"/>
<organism evidence="3 4">
    <name type="scientific">Kutzneria buriramensis</name>
    <dbReference type="NCBI Taxonomy" id="1045776"/>
    <lineage>
        <taxon>Bacteria</taxon>
        <taxon>Bacillati</taxon>
        <taxon>Actinomycetota</taxon>
        <taxon>Actinomycetes</taxon>
        <taxon>Pseudonocardiales</taxon>
        <taxon>Pseudonocardiaceae</taxon>
        <taxon>Kutzneria</taxon>
    </lineage>
</organism>
<gene>
    <name evidence="3" type="ORF">BCF44_12189</name>
</gene>
<dbReference type="SMART" id="SM00267">
    <property type="entry name" value="GGDEF"/>
    <property type="match status" value="1"/>
</dbReference>
<name>A0A3E0GYC0_9PSEU</name>
<dbReference type="EMBL" id="QUNO01000021">
    <property type="protein sequence ID" value="REH32540.1"/>
    <property type="molecule type" value="Genomic_DNA"/>
</dbReference>
<feature type="domain" description="EAL" evidence="1">
    <location>
        <begin position="1"/>
        <end position="238"/>
    </location>
</feature>
<dbReference type="SUPFAM" id="SSF141868">
    <property type="entry name" value="EAL domain-like"/>
    <property type="match status" value="1"/>
</dbReference>
<dbReference type="OrthoDB" id="1673646at2"/>
<dbReference type="GO" id="GO:0071111">
    <property type="term" value="F:cyclic-guanylate-specific phosphodiesterase activity"/>
    <property type="evidence" value="ECO:0007669"/>
    <property type="project" value="InterPro"/>
</dbReference>
<proteinExistence type="predicted"/>
<dbReference type="SMART" id="SM00052">
    <property type="entry name" value="EAL"/>
    <property type="match status" value="1"/>
</dbReference>
<reference evidence="3 4" key="1">
    <citation type="submission" date="2018-08" db="EMBL/GenBank/DDBJ databases">
        <title>Genomic Encyclopedia of Archaeal and Bacterial Type Strains, Phase II (KMG-II): from individual species to whole genera.</title>
        <authorList>
            <person name="Goeker M."/>
        </authorList>
    </citation>
    <scope>NUCLEOTIDE SEQUENCE [LARGE SCALE GENOMIC DNA]</scope>
    <source>
        <strain evidence="3 4">DSM 45791</strain>
    </source>
</reference>
<dbReference type="Pfam" id="PF00563">
    <property type="entry name" value="EAL"/>
    <property type="match status" value="1"/>
</dbReference>
<dbReference type="InterPro" id="IPR001633">
    <property type="entry name" value="EAL_dom"/>
</dbReference>
<accession>A0A3E0GYC0</accession>
<dbReference type="InterPro" id="IPR000160">
    <property type="entry name" value="GGDEF_dom"/>
</dbReference>
<dbReference type="Gene3D" id="3.20.20.450">
    <property type="entry name" value="EAL domain"/>
    <property type="match status" value="1"/>
</dbReference>
<dbReference type="InterPro" id="IPR035919">
    <property type="entry name" value="EAL_sf"/>
</dbReference>
<dbReference type="InterPro" id="IPR029787">
    <property type="entry name" value="Nucleotide_cyclase"/>
</dbReference>
<dbReference type="Pfam" id="PF00990">
    <property type="entry name" value="GGDEF"/>
    <property type="match status" value="1"/>
</dbReference>
<evidence type="ECO:0000313" key="3">
    <source>
        <dbReference type="EMBL" id="REH32540.1"/>
    </source>
</evidence>
<dbReference type="PROSITE" id="PS50887">
    <property type="entry name" value="GGDEF"/>
    <property type="match status" value="1"/>
</dbReference>